<feature type="domain" description="SLBB" evidence="16">
    <location>
        <begin position="255"/>
        <end position="354"/>
    </location>
</feature>
<dbReference type="EMBL" id="BMIF01000008">
    <property type="protein sequence ID" value="GGA71700.1"/>
    <property type="molecule type" value="Genomic_DNA"/>
</dbReference>
<evidence type="ECO:0000256" key="12">
    <source>
        <dbReference type="ARBA" id="ARBA00023139"/>
    </source>
</evidence>
<comment type="caution">
    <text evidence="17">The sequence shown here is derived from an EMBL/GenBank/DDBJ whole genome shotgun (WGS) entry which is preliminary data.</text>
</comment>
<evidence type="ECO:0000259" key="15">
    <source>
        <dbReference type="Pfam" id="PF02563"/>
    </source>
</evidence>
<keyword evidence="11" id="KW-0472">Membrane</keyword>
<dbReference type="Gene3D" id="3.10.560.10">
    <property type="entry name" value="Outer membrane lipoprotein wza domain like"/>
    <property type="match status" value="2"/>
</dbReference>
<keyword evidence="14" id="KW-0449">Lipoprotein</keyword>
<evidence type="ECO:0000313" key="18">
    <source>
        <dbReference type="Proteomes" id="UP000636264"/>
    </source>
</evidence>
<keyword evidence="5" id="KW-0762">Sugar transport</keyword>
<keyword evidence="7" id="KW-0732">Signal</keyword>
<dbReference type="GO" id="GO:0015159">
    <property type="term" value="F:polysaccharide transmembrane transporter activity"/>
    <property type="evidence" value="ECO:0007669"/>
    <property type="project" value="InterPro"/>
</dbReference>
<evidence type="ECO:0000256" key="1">
    <source>
        <dbReference type="ARBA" id="ARBA00004571"/>
    </source>
</evidence>
<accession>A0A916W6Z8</accession>
<evidence type="ECO:0000256" key="13">
    <source>
        <dbReference type="ARBA" id="ARBA00023237"/>
    </source>
</evidence>
<keyword evidence="8" id="KW-0625">Polysaccharide transport</keyword>
<evidence type="ECO:0000256" key="14">
    <source>
        <dbReference type="ARBA" id="ARBA00023288"/>
    </source>
</evidence>
<feature type="domain" description="Polysaccharide export protein N-terminal" evidence="15">
    <location>
        <begin position="84"/>
        <end position="165"/>
    </location>
</feature>
<feature type="domain" description="SLBB" evidence="16">
    <location>
        <begin position="172"/>
        <end position="247"/>
    </location>
</feature>
<dbReference type="GO" id="GO:0006811">
    <property type="term" value="P:monoatomic ion transport"/>
    <property type="evidence" value="ECO:0007669"/>
    <property type="project" value="UniProtKB-KW"/>
</dbReference>
<dbReference type="InterPro" id="IPR054765">
    <property type="entry name" value="SLBB_dom"/>
</dbReference>
<keyword evidence="9" id="KW-0406">Ion transport</keyword>
<dbReference type="Pfam" id="PF02563">
    <property type="entry name" value="Poly_export"/>
    <property type="match status" value="1"/>
</dbReference>
<keyword evidence="13" id="KW-0998">Cell outer membrane</keyword>
<dbReference type="PANTHER" id="PTHR33619">
    <property type="entry name" value="POLYSACCHARIDE EXPORT PROTEIN GFCE-RELATED"/>
    <property type="match status" value="1"/>
</dbReference>
<evidence type="ECO:0000256" key="6">
    <source>
        <dbReference type="ARBA" id="ARBA00022692"/>
    </source>
</evidence>
<dbReference type="GO" id="GO:0009279">
    <property type="term" value="C:cell outer membrane"/>
    <property type="evidence" value="ECO:0007669"/>
    <property type="project" value="UniProtKB-SubCell"/>
</dbReference>
<keyword evidence="6" id="KW-0812">Transmembrane</keyword>
<dbReference type="GO" id="GO:0046930">
    <property type="term" value="C:pore complex"/>
    <property type="evidence" value="ECO:0007669"/>
    <property type="project" value="UniProtKB-KW"/>
</dbReference>
<evidence type="ECO:0000256" key="8">
    <source>
        <dbReference type="ARBA" id="ARBA00023047"/>
    </source>
</evidence>
<keyword evidence="3" id="KW-0813">Transport</keyword>
<keyword evidence="18" id="KW-1185">Reference proteome</keyword>
<evidence type="ECO:0000256" key="9">
    <source>
        <dbReference type="ARBA" id="ARBA00023065"/>
    </source>
</evidence>
<dbReference type="Pfam" id="PF22461">
    <property type="entry name" value="SLBB_2"/>
    <property type="match status" value="2"/>
</dbReference>
<dbReference type="Proteomes" id="UP000636264">
    <property type="component" value="Unassembled WGS sequence"/>
</dbReference>
<dbReference type="PANTHER" id="PTHR33619:SF3">
    <property type="entry name" value="POLYSACCHARIDE EXPORT PROTEIN GFCE-RELATED"/>
    <property type="match status" value="1"/>
</dbReference>
<evidence type="ECO:0000313" key="17">
    <source>
        <dbReference type="EMBL" id="GGA71700.1"/>
    </source>
</evidence>
<evidence type="ECO:0000256" key="2">
    <source>
        <dbReference type="ARBA" id="ARBA00009450"/>
    </source>
</evidence>
<comment type="similarity">
    <text evidence="2">Belongs to the BexD/CtrA/VexA family.</text>
</comment>
<dbReference type="InterPro" id="IPR049712">
    <property type="entry name" value="Poly_export"/>
</dbReference>
<keyword evidence="10" id="KW-0626">Porin</keyword>
<evidence type="ECO:0000259" key="16">
    <source>
        <dbReference type="Pfam" id="PF22461"/>
    </source>
</evidence>
<evidence type="ECO:0000256" key="4">
    <source>
        <dbReference type="ARBA" id="ARBA00022452"/>
    </source>
</evidence>
<keyword evidence="12" id="KW-0564">Palmitate</keyword>
<evidence type="ECO:0000256" key="7">
    <source>
        <dbReference type="ARBA" id="ARBA00022729"/>
    </source>
</evidence>
<protein>
    <submittedName>
        <fullName evidence="17">Sugar ABC transporter substrate-binding protein</fullName>
    </submittedName>
</protein>
<dbReference type="InterPro" id="IPR003715">
    <property type="entry name" value="Poly_export_N"/>
</dbReference>
<keyword evidence="4" id="KW-1134">Transmembrane beta strand</keyword>
<sequence length="385" mass="41425">MLIGWLARSVGLLVLLFLAACSGMPGPGPQALEISRLAAEENVSSAPLPYVLVPLDPLSVSLSNHYQPLGFQTEFRDAFGGSRAMTVGVGDRLTVNIWEPSVDGVFATSEKKQTSLTATVDEEGKIYIPYAGRVQAGGHHVEALRRAIEEALRGKAVEPQVQVLLEENASNKVVMLGDLAQPGQYAVPLNGLRLTEAIARAGGTKAPVFETVVTVARGRNRGTIRLDQVASLSGDNIWLAPNDTVIVQHQPRAFSAFGAVQQTGLHPFHAEKLSLAEALAQVKGLRDDRADAGGIFLFRFEALALADHYGKHRRHAGRTGEDVTPVVYRLDFSRPDAMFLAQKFMMKDKDVVYVANHPTAELGKFLSSIVSPMLGSARTVAALGD</sequence>
<dbReference type="AlphaFoldDB" id="A0A916W6Z8"/>
<dbReference type="Gene3D" id="3.30.1950.10">
    <property type="entry name" value="wza like domain"/>
    <property type="match status" value="1"/>
</dbReference>
<organism evidence="17 18">
    <name type="scientific">Nitratireductor aestuarii</name>
    <dbReference type="NCBI Taxonomy" id="1735103"/>
    <lineage>
        <taxon>Bacteria</taxon>
        <taxon>Pseudomonadati</taxon>
        <taxon>Pseudomonadota</taxon>
        <taxon>Alphaproteobacteria</taxon>
        <taxon>Hyphomicrobiales</taxon>
        <taxon>Phyllobacteriaceae</taxon>
        <taxon>Nitratireductor</taxon>
    </lineage>
</organism>
<evidence type="ECO:0000256" key="5">
    <source>
        <dbReference type="ARBA" id="ARBA00022597"/>
    </source>
</evidence>
<evidence type="ECO:0000256" key="11">
    <source>
        <dbReference type="ARBA" id="ARBA00023136"/>
    </source>
</evidence>
<evidence type="ECO:0000256" key="10">
    <source>
        <dbReference type="ARBA" id="ARBA00023114"/>
    </source>
</evidence>
<reference evidence="17" key="2">
    <citation type="submission" date="2020-09" db="EMBL/GenBank/DDBJ databases">
        <authorList>
            <person name="Sun Q."/>
            <person name="Zhou Y."/>
        </authorList>
    </citation>
    <scope>NUCLEOTIDE SEQUENCE</scope>
    <source>
        <strain evidence="17">CGMCC 1.15320</strain>
    </source>
</reference>
<name>A0A916W6Z8_9HYPH</name>
<dbReference type="RefSeq" id="WP_188721599.1">
    <property type="nucleotide sequence ID" value="NZ_BMIF01000008.1"/>
</dbReference>
<dbReference type="GO" id="GO:0015288">
    <property type="term" value="F:porin activity"/>
    <property type="evidence" value="ECO:0007669"/>
    <property type="project" value="UniProtKB-KW"/>
</dbReference>
<comment type="subcellular location">
    <subcellularLocation>
        <location evidence="1">Cell outer membrane</location>
        <topology evidence="1">Multi-pass membrane protein</topology>
    </subcellularLocation>
</comment>
<evidence type="ECO:0000256" key="3">
    <source>
        <dbReference type="ARBA" id="ARBA00022448"/>
    </source>
</evidence>
<proteinExistence type="inferred from homology"/>
<reference evidence="17" key="1">
    <citation type="journal article" date="2014" name="Int. J. Syst. Evol. Microbiol.">
        <title>Complete genome sequence of Corynebacterium casei LMG S-19264T (=DSM 44701T), isolated from a smear-ripened cheese.</title>
        <authorList>
            <consortium name="US DOE Joint Genome Institute (JGI-PGF)"/>
            <person name="Walter F."/>
            <person name="Albersmeier A."/>
            <person name="Kalinowski J."/>
            <person name="Ruckert C."/>
        </authorList>
    </citation>
    <scope>NUCLEOTIDE SEQUENCE</scope>
    <source>
        <strain evidence="17">CGMCC 1.15320</strain>
    </source>
</reference>
<gene>
    <name evidence="17" type="ORF">GCM10011385_26900</name>
</gene>